<dbReference type="InterPro" id="IPR036179">
    <property type="entry name" value="Ig-like_dom_sf"/>
</dbReference>
<dbReference type="Gene3D" id="2.60.40.10">
    <property type="entry name" value="Immunoglobulins"/>
    <property type="match status" value="2"/>
</dbReference>
<name>A0A3R7NXE2_PENVA</name>
<dbReference type="AlphaFoldDB" id="A0A3R7NXE2"/>
<dbReference type="InterPro" id="IPR007110">
    <property type="entry name" value="Ig-like_dom"/>
</dbReference>
<reference evidence="2 3" key="2">
    <citation type="submission" date="2019-01" db="EMBL/GenBank/DDBJ databases">
        <title>The decoding of complex shrimp genome reveals the adaptation for benthos swimmer, frequently molting mechanism and breeding impact on genome.</title>
        <authorList>
            <person name="Sun Y."/>
            <person name="Gao Y."/>
            <person name="Yu Y."/>
        </authorList>
    </citation>
    <scope>NUCLEOTIDE SEQUENCE [LARGE SCALE GENOMIC DNA]</scope>
    <source>
        <tissue evidence="2">Muscle</tissue>
    </source>
</reference>
<dbReference type="PANTHER" id="PTHR23279:SF3">
    <property type="entry name" value="DEFECTIVE PROBOSCIS EXTENSION RESPONSE 18"/>
    <property type="match status" value="1"/>
</dbReference>
<dbReference type="CDD" id="cd00096">
    <property type="entry name" value="Ig"/>
    <property type="match status" value="1"/>
</dbReference>
<accession>A0A3R7NXE2</accession>
<dbReference type="InterPro" id="IPR003599">
    <property type="entry name" value="Ig_sub"/>
</dbReference>
<dbReference type="InterPro" id="IPR037448">
    <property type="entry name" value="Zig-8"/>
</dbReference>
<dbReference type="Pfam" id="PF13927">
    <property type="entry name" value="Ig_3"/>
    <property type="match status" value="1"/>
</dbReference>
<dbReference type="GO" id="GO:0050808">
    <property type="term" value="P:synapse organization"/>
    <property type="evidence" value="ECO:0007669"/>
    <property type="project" value="TreeGrafter"/>
</dbReference>
<sequence>MNFEQPNNWKLQIRYVQKRDEGLYECQVSTHPPKIKRVFLSVTVPKIEIRDPRGMVVNYAYYRVDSTVGLQCVVVPAAPSRSVWWRKDGDVISTQPQRGIRVDSSMVAGGLTTWLHIARAAVEDSGNYTCAAGDTITAHVRVHVLDGESSVFPVAGGEHFLRKALALSLHAVGGAAVAKCPALIDTRLSLFTDASSLV</sequence>
<dbReference type="InterPro" id="IPR013783">
    <property type="entry name" value="Ig-like_fold"/>
</dbReference>
<keyword evidence="3" id="KW-1185">Reference proteome</keyword>
<feature type="domain" description="Ig-like" evidence="1">
    <location>
        <begin position="45"/>
        <end position="141"/>
    </location>
</feature>
<evidence type="ECO:0000313" key="3">
    <source>
        <dbReference type="Proteomes" id="UP000283509"/>
    </source>
</evidence>
<proteinExistence type="predicted"/>
<gene>
    <name evidence="2" type="ORF">C7M84_012407</name>
</gene>
<dbReference type="Proteomes" id="UP000283509">
    <property type="component" value="Unassembled WGS sequence"/>
</dbReference>
<comment type="caution">
    <text evidence="2">The sequence shown here is derived from an EMBL/GenBank/DDBJ whole genome shotgun (WGS) entry which is preliminary data.</text>
</comment>
<dbReference type="EMBL" id="QCYY01002567">
    <property type="protein sequence ID" value="ROT69399.1"/>
    <property type="molecule type" value="Genomic_DNA"/>
</dbReference>
<dbReference type="OrthoDB" id="6354602at2759"/>
<dbReference type="SMART" id="SM00409">
    <property type="entry name" value="IG"/>
    <property type="match status" value="1"/>
</dbReference>
<dbReference type="GO" id="GO:0032589">
    <property type="term" value="C:neuron projection membrane"/>
    <property type="evidence" value="ECO:0007669"/>
    <property type="project" value="TreeGrafter"/>
</dbReference>
<dbReference type="SUPFAM" id="SSF48726">
    <property type="entry name" value="Immunoglobulin"/>
    <property type="match status" value="2"/>
</dbReference>
<evidence type="ECO:0000313" key="2">
    <source>
        <dbReference type="EMBL" id="ROT69399.1"/>
    </source>
</evidence>
<evidence type="ECO:0000259" key="1">
    <source>
        <dbReference type="PROSITE" id="PS50835"/>
    </source>
</evidence>
<dbReference type="PROSITE" id="PS50835">
    <property type="entry name" value="IG_LIKE"/>
    <property type="match status" value="1"/>
</dbReference>
<protein>
    <submittedName>
        <fullName evidence="2">Roundabout 1-like protein</fullName>
    </submittedName>
</protein>
<reference evidence="2 3" key="1">
    <citation type="submission" date="2018-04" db="EMBL/GenBank/DDBJ databases">
        <authorList>
            <person name="Zhang X."/>
            <person name="Yuan J."/>
            <person name="Li F."/>
            <person name="Xiang J."/>
        </authorList>
    </citation>
    <scope>NUCLEOTIDE SEQUENCE [LARGE SCALE GENOMIC DNA]</scope>
    <source>
        <tissue evidence="2">Muscle</tissue>
    </source>
</reference>
<organism evidence="2 3">
    <name type="scientific">Penaeus vannamei</name>
    <name type="common">Whiteleg shrimp</name>
    <name type="synonym">Litopenaeus vannamei</name>
    <dbReference type="NCBI Taxonomy" id="6689"/>
    <lineage>
        <taxon>Eukaryota</taxon>
        <taxon>Metazoa</taxon>
        <taxon>Ecdysozoa</taxon>
        <taxon>Arthropoda</taxon>
        <taxon>Crustacea</taxon>
        <taxon>Multicrustacea</taxon>
        <taxon>Malacostraca</taxon>
        <taxon>Eumalacostraca</taxon>
        <taxon>Eucarida</taxon>
        <taxon>Decapoda</taxon>
        <taxon>Dendrobranchiata</taxon>
        <taxon>Penaeoidea</taxon>
        <taxon>Penaeidae</taxon>
        <taxon>Penaeus</taxon>
    </lineage>
</organism>
<dbReference type="PANTHER" id="PTHR23279">
    <property type="entry name" value="DEFECTIVE PROBOSCIS EXTENSION RESPONSE DPR -RELATED"/>
    <property type="match status" value="1"/>
</dbReference>